<gene>
    <name evidence="8" type="ORF">B0H17DRAFT_1214801</name>
</gene>
<sequence>MAIAGILGIPLTGVNDVGLTCSTVTFGSQCNQAVECDTPDPAWDGLIALNCGPIP</sequence>
<dbReference type="AlphaFoldDB" id="A0AAD7CMB1"/>
<evidence type="ECO:0000256" key="6">
    <source>
        <dbReference type="ARBA" id="ARBA00093546"/>
    </source>
</evidence>
<dbReference type="Proteomes" id="UP001221757">
    <property type="component" value="Unassembled WGS sequence"/>
</dbReference>
<comment type="subunit">
    <text evidence="6">Self-assembles to form functional amyloid fibrils called rodlets. Self-assembly into fibrillar rodlets occurs spontaneously at hydrophobic:hydrophilic interfaces and the rodlets further associate laterally to form amphipathic monolayers.</text>
</comment>
<dbReference type="Pfam" id="PF01185">
    <property type="entry name" value="Hydrophobin"/>
    <property type="match status" value="1"/>
</dbReference>
<protein>
    <recommendedName>
        <fullName evidence="7">Hydrophobin</fullName>
    </recommendedName>
</protein>
<reference evidence="8" key="1">
    <citation type="submission" date="2023-03" db="EMBL/GenBank/DDBJ databases">
        <title>Massive genome expansion in bonnet fungi (Mycena s.s.) driven by repeated elements and novel gene families across ecological guilds.</title>
        <authorList>
            <consortium name="Lawrence Berkeley National Laboratory"/>
            <person name="Harder C.B."/>
            <person name="Miyauchi S."/>
            <person name="Viragh M."/>
            <person name="Kuo A."/>
            <person name="Thoen E."/>
            <person name="Andreopoulos B."/>
            <person name="Lu D."/>
            <person name="Skrede I."/>
            <person name="Drula E."/>
            <person name="Henrissat B."/>
            <person name="Morin E."/>
            <person name="Kohler A."/>
            <person name="Barry K."/>
            <person name="LaButti K."/>
            <person name="Morin E."/>
            <person name="Salamov A."/>
            <person name="Lipzen A."/>
            <person name="Mereny Z."/>
            <person name="Hegedus B."/>
            <person name="Baldrian P."/>
            <person name="Stursova M."/>
            <person name="Weitz H."/>
            <person name="Taylor A."/>
            <person name="Grigoriev I.V."/>
            <person name="Nagy L.G."/>
            <person name="Martin F."/>
            <person name="Kauserud H."/>
        </authorList>
    </citation>
    <scope>NUCLEOTIDE SEQUENCE</scope>
    <source>
        <strain evidence="8">CBHHK067</strain>
    </source>
</reference>
<comment type="subcellular location">
    <subcellularLocation>
        <location evidence="1 7">Secreted</location>
        <location evidence="1 7">Cell wall</location>
    </subcellularLocation>
</comment>
<name>A0AAD7CMB1_MYCRO</name>
<keyword evidence="9" id="KW-1185">Reference proteome</keyword>
<comment type="caution">
    <text evidence="8">The sequence shown here is derived from an EMBL/GenBank/DDBJ whole genome shotgun (WGS) entry which is preliminary data.</text>
</comment>
<evidence type="ECO:0000256" key="4">
    <source>
        <dbReference type="ARBA" id="ARBA00022525"/>
    </source>
</evidence>
<comment type="similarity">
    <text evidence="2 7">Belongs to the fungal hydrophobin family.</text>
</comment>
<keyword evidence="5 7" id="KW-1015">Disulfide bond</keyword>
<accession>A0AAD7CMB1</accession>
<evidence type="ECO:0000256" key="2">
    <source>
        <dbReference type="ARBA" id="ARBA00010446"/>
    </source>
</evidence>
<keyword evidence="4 7" id="KW-0964">Secreted</keyword>
<proteinExistence type="inferred from homology"/>
<evidence type="ECO:0000256" key="7">
    <source>
        <dbReference type="RuleBase" id="RU365009"/>
    </source>
</evidence>
<dbReference type="GO" id="GO:0005199">
    <property type="term" value="F:structural constituent of cell wall"/>
    <property type="evidence" value="ECO:0007669"/>
    <property type="project" value="InterPro"/>
</dbReference>
<dbReference type="GO" id="GO:0009277">
    <property type="term" value="C:fungal-type cell wall"/>
    <property type="evidence" value="ECO:0007669"/>
    <property type="project" value="InterPro"/>
</dbReference>
<keyword evidence="3 7" id="KW-0134">Cell wall</keyword>
<evidence type="ECO:0000256" key="5">
    <source>
        <dbReference type="ARBA" id="ARBA00023157"/>
    </source>
</evidence>
<organism evidence="8 9">
    <name type="scientific">Mycena rosella</name>
    <name type="common">Pink bonnet</name>
    <name type="synonym">Agaricus rosellus</name>
    <dbReference type="NCBI Taxonomy" id="1033263"/>
    <lineage>
        <taxon>Eukaryota</taxon>
        <taxon>Fungi</taxon>
        <taxon>Dikarya</taxon>
        <taxon>Basidiomycota</taxon>
        <taxon>Agaricomycotina</taxon>
        <taxon>Agaricomycetes</taxon>
        <taxon>Agaricomycetidae</taxon>
        <taxon>Agaricales</taxon>
        <taxon>Marasmiineae</taxon>
        <taxon>Mycenaceae</taxon>
        <taxon>Mycena</taxon>
    </lineage>
</organism>
<evidence type="ECO:0000256" key="1">
    <source>
        <dbReference type="ARBA" id="ARBA00004191"/>
    </source>
</evidence>
<dbReference type="InterPro" id="IPR001338">
    <property type="entry name" value="Class_I_Hydrophobin"/>
</dbReference>
<dbReference type="EMBL" id="JARKIE010000340">
    <property type="protein sequence ID" value="KAJ7652984.1"/>
    <property type="molecule type" value="Genomic_DNA"/>
</dbReference>
<evidence type="ECO:0000313" key="9">
    <source>
        <dbReference type="Proteomes" id="UP001221757"/>
    </source>
</evidence>
<evidence type="ECO:0000313" key="8">
    <source>
        <dbReference type="EMBL" id="KAJ7652984.1"/>
    </source>
</evidence>
<evidence type="ECO:0000256" key="3">
    <source>
        <dbReference type="ARBA" id="ARBA00022512"/>
    </source>
</evidence>
<keyword evidence="7" id="KW-0732">Signal</keyword>